<feature type="signal peptide" evidence="1">
    <location>
        <begin position="1"/>
        <end position="21"/>
    </location>
</feature>
<gene>
    <name evidence="3" type="ORF">R0135_06620</name>
</gene>
<keyword evidence="1" id="KW-0732">Signal</keyword>
<feature type="chain" id="PRO_5046959994" evidence="1">
    <location>
        <begin position="22"/>
        <end position="145"/>
    </location>
</feature>
<dbReference type="Proteomes" id="UP001626537">
    <property type="component" value="Chromosome"/>
</dbReference>
<accession>A0ABZ0I7X0</accession>
<evidence type="ECO:0000256" key="1">
    <source>
        <dbReference type="SAM" id="SignalP"/>
    </source>
</evidence>
<dbReference type="SUPFAM" id="SSF54427">
    <property type="entry name" value="NTF2-like"/>
    <property type="match status" value="1"/>
</dbReference>
<dbReference type="Gene3D" id="3.10.450.50">
    <property type="match status" value="1"/>
</dbReference>
<sequence length="145" mass="15873">MINKAVLSLTLLLLSAMSVFADERSELAELVDEFLAGASVNDADMHRRFWSEDLVYTSSSGSRYGKEQILAGMSEAPDPEEASAVYSSDQVDIRILADGVAVVTFRLIATADDGAVDYFLNTGVFERSNGQWRASTWQATKVPKK</sequence>
<protein>
    <submittedName>
        <fullName evidence="3">Nuclear transport factor 2 family protein</fullName>
    </submittedName>
</protein>
<evidence type="ECO:0000313" key="4">
    <source>
        <dbReference type="Proteomes" id="UP001626537"/>
    </source>
</evidence>
<dbReference type="InterPro" id="IPR027843">
    <property type="entry name" value="DUF4440"/>
</dbReference>
<dbReference type="RefSeq" id="WP_407349472.1">
    <property type="nucleotide sequence ID" value="NZ_CP136864.1"/>
</dbReference>
<organism evidence="3 4">
    <name type="scientific">Congregibacter variabilis</name>
    <dbReference type="NCBI Taxonomy" id="3081200"/>
    <lineage>
        <taxon>Bacteria</taxon>
        <taxon>Pseudomonadati</taxon>
        <taxon>Pseudomonadota</taxon>
        <taxon>Gammaproteobacteria</taxon>
        <taxon>Cellvibrionales</taxon>
        <taxon>Halieaceae</taxon>
        <taxon>Congregibacter</taxon>
    </lineage>
</organism>
<proteinExistence type="predicted"/>
<dbReference type="Pfam" id="PF14534">
    <property type="entry name" value="DUF4440"/>
    <property type="match status" value="1"/>
</dbReference>
<reference evidence="3 4" key="1">
    <citation type="submission" date="2023-10" db="EMBL/GenBank/DDBJ databases">
        <title>Two novel species belonging to the OM43/NOR5 clade.</title>
        <authorList>
            <person name="Park M."/>
        </authorList>
    </citation>
    <scope>NUCLEOTIDE SEQUENCE [LARGE SCALE GENOMIC DNA]</scope>
    <source>
        <strain evidence="3 4">IMCC43200</strain>
    </source>
</reference>
<name>A0ABZ0I7X0_9GAMM</name>
<dbReference type="InterPro" id="IPR032710">
    <property type="entry name" value="NTF2-like_dom_sf"/>
</dbReference>
<evidence type="ECO:0000313" key="3">
    <source>
        <dbReference type="EMBL" id="WOJ94838.1"/>
    </source>
</evidence>
<keyword evidence="4" id="KW-1185">Reference proteome</keyword>
<dbReference type="EMBL" id="CP136864">
    <property type="protein sequence ID" value="WOJ94838.1"/>
    <property type="molecule type" value="Genomic_DNA"/>
</dbReference>
<evidence type="ECO:0000259" key="2">
    <source>
        <dbReference type="Pfam" id="PF14534"/>
    </source>
</evidence>
<feature type="domain" description="DUF4440" evidence="2">
    <location>
        <begin position="28"/>
        <end position="133"/>
    </location>
</feature>